<evidence type="ECO:0000313" key="3">
    <source>
        <dbReference type="Proteomes" id="UP000016922"/>
    </source>
</evidence>
<sequence>MTGGWCWGAGKLILLRMPASVAGGGHHSSLGQHGISDKTSTTSLLQVTFSTFFTDT</sequence>
<proteinExistence type="predicted"/>
<feature type="chain" id="PRO_5004508488" evidence="1">
    <location>
        <begin position="24"/>
        <end position="56"/>
    </location>
</feature>
<evidence type="ECO:0000313" key="2">
    <source>
        <dbReference type="EMBL" id="EPE36555.1"/>
    </source>
</evidence>
<evidence type="ECO:0000256" key="1">
    <source>
        <dbReference type="SAM" id="SignalP"/>
    </source>
</evidence>
<feature type="signal peptide" evidence="1">
    <location>
        <begin position="1"/>
        <end position="23"/>
    </location>
</feature>
<organism evidence="2 3">
    <name type="scientific">Glarea lozoyensis (strain ATCC 20868 / MF5171)</name>
    <dbReference type="NCBI Taxonomy" id="1116229"/>
    <lineage>
        <taxon>Eukaryota</taxon>
        <taxon>Fungi</taxon>
        <taxon>Dikarya</taxon>
        <taxon>Ascomycota</taxon>
        <taxon>Pezizomycotina</taxon>
        <taxon>Leotiomycetes</taxon>
        <taxon>Helotiales</taxon>
        <taxon>Helotiaceae</taxon>
        <taxon>Glarea</taxon>
    </lineage>
</organism>
<dbReference type="EMBL" id="KE145352">
    <property type="protein sequence ID" value="EPE36555.1"/>
    <property type="molecule type" value="Genomic_DNA"/>
</dbReference>
<dbReference type="HOGENOM" id="CLU_3014317_0_0_1"/>
<dbReference type="AlphaFoldDB" id="S3DFM4"/>
<keyword evidence="3" id="KW-1185">Reference proteome</keyword>
<reference evidence="2 3" key="1">
    <citation type="journal article" date="2013" name="BMC Genomics">
        <title>Genomics-driven discovery of the pneumocandin biosynthetic gene cluster in the fungus Glarea lozoyensis.</title>
        <authorList>
            <person name="Chen L."/>
            <person name="Yue Q."/>
            <person name="Zhang X."/>
            <person name="Xiang M."/>
            <person name="Wang C."/>
            <person name="Li S."/>
            <person name="Che Y."/>
            <person name="Ortiz-Lopez F.J."/>
            <person name="Bills G.F."/>
            <person name="Liu X."/>
            <person name="An Z."/>
        </authorList>
    </citation>
    <scope>NUCLEOTIDE SEQUENCE [LARGE SCALE GENOMIC DNA]</scope>
    <source>
        <strain evidence="3">ATCC 20868 / MF5171</strain>
    </source>
</reference>
<accession>S3DFM4</accession>
<dbReference type="RefSeq" id="XP_008075870.1">
    <property type="nucleotide sequence ID" value="XM_008077679.1"/>
</dbReference>
<dbReference type="GeneID" id="19467766"/>
<dbReference type="Proteomes" id="UP000016922">
    <property type="component" value="Unassembled WGS sequence"/>
</dbReference>
<protein>
    <submittedName>
        <fullName evidence="2">Uncharacterized protein</fullName>
    </submittedName>
</protein>
<name>S3DFM4_GLAL2</name>
<keyword evidence="1" id="KW-0732">Signal</keyword>
<gene>
    <name evidence="2" type="ORF">GLAREA_08718</name>
</gene>
<dbReference type="KEGG" id="glz:GLAREA_08718"/>